<feature type="transmembrane region" description="Helical" evidence="7">
    <location>
        <begin position="253"/>
        <end position="270"/>
    </location>
</feature>
<evidence type="ECO:0000256" key="2">
    <source>
        <dbReference type="ARBA" id="ARBA00022448"/>
    </source>
</evidence>
<dbReference type="InterPro" id="IPR020846">
    <property type="entry name" value="MFS_dom"/>
</dbReference>
<dbReference type="Gene3D" id="1.20.1250.20">
    <property type="entry name" value="MFS general substrate transporter like domains"/>
    <property type="match status" value="2"/>
</dbReference>
<feature type="transmembrane region" description="Helical" evidence="7">
    <location>
        <begin position="222"/>
        <end position="241"/>
    </location>
</feature>
<evidence type="ECO:0000256" key="7">
    <source>
        <dbReference type="SAM" id="Phobius"/>
    </source>
</evidence>
<dbReference type="PROSITE" id="PS50850">
    <property type="entry name" value="MFS"/>
    <property type="match status" value="1"/>
</dbReference>
<dbReference type="AlphaFoldDB" id="A0A9P5DYX9"/>
<feature type="transmembrane region" description="Helical" evidence="7">
    <location>
        <begin position="61"/>
        <end position="78"/>
    </location>
</feature>
<feature type="transmembrane region" description="Helical" evidence="7">
    <location>
        <begin position="90"/>
        <end position="108"/>
    </location>
</feature>
<dbReference type="PANTHER" id="PTHR23501:SF195">
    <property type="entry name" value="PEP5"/>
    <property type="match status" value="1"/>
</dbReference>
<dbReference type="EMBL" id="PVQB02000255">
    <property type="protein sequence ID" value="KAF4339929.1"/>
    <property type="molecule type" value="Genomic_DNA"/>
</dbReference>
<feature type="transmembrane region" description="Helical" evidence="7">
    <location>
        <begin position="511"/>
        <end position="529"/>
    </location>
</feature>
<dbReference type="Pfam" id="PF06609">
    <property type="entry name" value="TRI12"/>
    <property type="match status" value="1"/>
</dbReference>
<evidence type="ECO:0000313" key="9">
    <source>
        <dbReference type="EMBL" id="KAF4339929.1"/>
    </source>
</evidence>
<evidence type="ECO:0000256" key="1">
    <source>
        <dbReference type="ARBA" id="ARBA00004141"/>
    </source>
</evidence>
<feature type="transmembrane region" description="Helical" evidence="7">
    <location>
        <begin position="146"/>
        <end position="168"/>
    </location>
</feature>
<feature type="transmembrane region" description="Helical" evidence="7">
    <location>
        <begin position="23"/>
        <end position="49"/>
    </location>
</feature>
<dbReference type="GO" id="GO:0005886">
    <property type="term" value="C:plasma membrane"/>
    <property type="evidence" value="ECO:0007669"/>
    <property type="project" value="TreeGrafter"/>
</dbReference>
<organism evidence="9 10">
    <name type="scientific">Fusarium beomiforme</name>
    <dbReference type="NCBI Taxonomy" id="44412"/>
    <lineage>
        <taxon>Eukaryota</taxon>
        <taxon>Fungi</taxon>
        <taxon>Dikarya</taxon>
        <taxon>Ascomycota</taxon>
        <taxon>Pezizomycotina</taxon>
        <taxon>Sordariomycetes</taxon>
        <taxon>Hypocreomycetidae</taxon>
        <taxon>Hypocreales</taxon>
        <taxon>Nectriaceae</taxon>
        <taxon>Fusarium</taxon>
        <taxon>Fusarium burgessii species complex</taxon>
    </lineage>
</organism>
<feature type="transmembrane region" description="Helical" evidence="7">
    <location>
        <begin position="414"/>
        <end position="436"/>
    </location>
</feature>
<dbReference type="SUPFAM" id="SSF103473">
    <property type="entry name" value="MFS general substrate transporter"/>
    <property type="match status" value="1"/>
</dbReference>
<reference evidence="9" key="1">
    <citation type="journal article" date="2017" name="Mycologia">
        <title>Fusarium algeriense, sp. nov., a novel toxigenic crown rot pathogen of durum wheat from Algeria is nested in the Fusarium burgessii species complex.</title>
        <authorList>
            <person name="Laraba I."/>
            <person name="Keddad A."/>
            <person name="Boureghda H."/>
            <person name="Abdallah N."/>
            <person name="Vaughan M.M."/>
            <person name="Proctor R.H."/>
            <person name="Busman M."/>
            <person name="O'Donnell K."/>
        </authorList>
    </citation>
    <scope>NUCLEOTIDE SEQUENCE</scope>
    <source>
        <strain evidence="9">NRRL 25174</strain>
    </source>
</reference>
<feature type="region of interest" description="Disordered" evidence="6">
    <location>
        <begin position="539"/>
        <end position="572"/>
    </location>
</feature>
<feature type="transmembrane region" description="Helical" evidence="7">
    <location>
        <begin position="290"/>
        <end position="311"/>
    </location>
</feature>
<keyword evidence="10" id="KW-1185">Reference proteome</keyword>
<protein>
    <submittedName>
        <fullName evidence="9">Drug facilitator PEP5</fullName>
    </submittedName>
</protein>
<dbReference type="Proteomes" id="UP000730481">
    <property type="component" value="Unassembled WGS sequence"/>
</dbReference>
<reference evidence="9" key="2">
    <citation type="submission" date="2020-02" db="EMBL/GenBank/DDBJ databases">
        <title>Identification and distribution of gene clusters putatively required for synthesis of sphingolipid metabolism inhibitors in phylogenetically diverse species of the filamentous fungus Fusarium.</title>
        <authorList>
            <person name="Kim H.-S."/>
            <person name="Busman M."/>
            <person name="Brown D.W."/>
            <person name="Divon H."/>
            <person name="Uhlig S."/>
            <person name="Proctor R.H."/>
        </authorList>
    </citation>
    <scope>NUCLEOTIDE SEQUENCE</scope>
    <source>
        <strain evidence="9">NRRL 25174</strain>
    </source>
</reference>
<evidence type="ECO:0000313" key="10">
    <source>
        <dbReference type="Proteomes" id="UP000730481"/>
    </source>
</evidence>
<comment type="subcellular location">
    <subcellularLocation>
        <location evidence="1">Membrane</location>
        <topology evidence="1">Multi-pass membrane protein</topology>
    </subcellularLocation>
</comment>
<dbReference type="OrthoDB" id="2587356at2759"/>
<evidence type="ECO:0000256" key="6">
    <source>
        <dbReference type="SAM" id="MobiDB-lite"/>
    </source>
</evidence>
<evidence type="ECO:0000259" key="8">
    <source>
        <dbReference type="PROSITE" id="PS50850"/>
    </source>
</evidence>
<dbReference type="InterPro" id="IPR036259">
    <property type="entry name" value="MFS_trans_sf"/>
</dbReference>
<name>A0A9P5DYX9_9HYPO</name>
<feature type="transmembrane region" description="Helical" evidence="7">
    <location>
        <begin position="114"/>
        <end position="134"/>
    </location>
</feature>
<proteinExistence type="predicted"/>
<evidence type="ECO:0000256" key="5">
    <source>
        <dbReference type="ARBA" id="ARBA00023136"/>
    </source>
</evidence>
<sequence>MASPSPIDALSEQGPARIHTKTMICFIAVNLIYFAQLVSLVGSGFLANYMGQSVGDTKSTVWYTSCITILTVVLNPPIGQAADYWGRKTILVFLPLTGVAGSIIISRAHSSGTLIAGFAILGVNYGCQSLSLAVMSEILPRDHRPMAQAVGNISSGVGAIVSLFMGAGLLQDGKIENYRIFWYITAGIYAIASLGCFIGYNPPPRDLQLSLTTSQKLKRLDWGGYALFGPALVLFCIALSWSQNPYSWDSVNILAPFIIGIVALIVFIIYELRFKRDGMLNYDLWQHRNFGIAMFVIFVEGIAFIAANSYFAFQVSLVYDASLLSAGGNFALMFVTTSVFSPLFGLWSSKRKVLRLPLIIGALLLLVFFILLAASNIDTPRYAFWIYPIVSGIGLGSLLPLSMVASQFATPPELIALTSSMMICVRSLGGSIGLAINNAVIHNALDKELAKKIAAATLPLGLPSSSLPELIQALASQNRQAVAAVPGITPQIAQAAVGGMKRAYVIAFRNSWIVSAAFCAILLIACVFVKEQADEFDKRIDAPVESGPESLEDEEKKREATVEVSHEENSKL</sequence>
<gene>
    <name evidence="9" type="ORF">FBEOM_6153</name>
</gene>
<feature type="transmembrane region" description="Helical" evidence="7">
    <location>
        <begin position="356"/>
        <end position="376"/>
    </location>
</feature>
<feature type="transmembrane region" description="Helical" evidence="7">
    <location>
        <begin position="382"/>
        <end position="402"/>
    </location>
</feature>
<feature type="transmembrane region" description="Helical" evidence="7">
    <location>
        <begin position="180"/>
        <end position="201"/>
    </location>
</feature>
<dbReference type="InterPro" id="IPR010573">
    <property type="entry name" value="MFS_Str1/Tri12-like"/>
</dbReference>
<feature type="transmembrane region" description="Helical" evidence="7">
    <location>
        <begin position="323"/>
        <end position="344"/>
    </location>
</feature>
<keyword evidence="4 7" id="KW-1133">Transmembrane helix</keyword>
<feature type="compositionally biased region" description="Basic and acidic residues" evidence="6">
    <location>
        <begin position="554"/>
        <end position="572"/>
    </location>
</feature>
<evidence type="ECO:0000256" key="3">
    <source>
        <dbReference type="ARBA" id="ARBA00022692"/>
    </source>
</evidence>
<evidence type="ECO:0000256" key="4">
    <source>
        <dbReference type="ARBA" id="ARBA00022989"/>
    </source>
</evidence>
<keyword evidence="5 7" id="KW-0472">Membrane</keyword>
<dbReference type="PANTHER" id="PTHR23501">
    <property type="entry name" value="MAJOR FACILITATOR SUPERFAMILY"/>
    <property type="match status" value="1"/>
</dbReference>
<keyword evidence="3 7" id="KW-0812">Transmembrane</keyword>
<accession>A0A9P5DYX9</accession>
<dbReference type="GO" id="GO:0022857">
    <property type="term" value="F:transmembrane transporter activity"/>
    <property type="evidence" value="ECO:0007669"/>
    <property type="project" value="InterPro"/>
</dbReference>
<keyword evidence="2" id="KW-0813">Transport</keyword>
<feature type="domain" description="Major facilitator superfamily (MFS) profile" evidence="8">
    <location>
        <begin position="23"/>
        <end position="534"/>
    </location>
</feature>
<comment type="caution">
    <text evidence="9">The sequence shown here is derived from an EMBL/GenBank/DDBJ whole genome shotgun (WGS) entry which is preliminary data.</text>
</comment>